<feature type="domain" description="HTH gntR-type" evidence="4">
    <location>
        <begin position="8"/>
        <end position="75"/>
    </location>
</feature>
<dbReference type="InterPro" id="IPR036388">
    <property type="entry name" value="WH-like_DNA-bd_sf"/>
</dbReference>
<dbReference type="SMART" id="SM00345">
    <property type="entry name" value="HTH_GNTR"/>
    <property type="match status" value="1"/>
</dbReference>
<keyword evidence="1" id="KW-0805">Transcription regulation</keyword>
<dbReference type="PANTHER" id="PTHR43537">
    <property type="entry name" value="TRANSCRIPTIONAL REGULATOR, GNTR FAMILY"/>
    <property type="match status" value="1"/>
</dbReference>
<keyword evidence="3" id="KW-0804">Transcription</keyword>
<protein>
    <submittedName>
        <fullName evidence="5">GntR family transcriptional regulator</fullName>
    </submittedName>
</protein>
<reference evidence="5 6" key="1">
    <citation type="submission" date="2019-07" db="EMBL/GenBank/DDBJ databases">
        <title>Diversity of Bacteria from Kongsfjorden, Arctic.</title>
        <authorList>
            <person name="Yu Y."/>
        </authorList>
    </citation>
    <scope>NUCLEOTIDE SEQUENCE [LARGE SCALE GENOMIC DNA]</scope>
    <source>
        <strain evidence="5 6">SM1928</strain>
    </source>
</reference>
<evidence type="ECO:0000259" key="4">
    <source>
        <dbReference type="PROSITE" id="PS50949"/>
    </source>
</evidence>
<dbReference type="SMART" id="SM00895">
    <property type="entry name" value="FCD"/>
    <property type="match status" value="1"/>
</dbReference>
<evidence type="ECO:0000256" key="2">
    <source>
        <dbReference type="ARBA" id="ARBA00023125"/>
    </source>
</evidence>
<dbReference type="CDD" id="cd07377">
    <property type="entry name" value="WHTH_GntR"/>
    <property type="match status" value="1"/>
</dbReference>
<dbReference type="GO" id="GO:0003677">
    <property type="term" value="F:DNA binding"/>
    <property type="evidence" value="ECO:0007669"/>
    <property type="project" value="UniProtKB-KW"/>
</dbReference>
<name>A0A558H4H4_PAENT</name>
<dbReference type="PANTHER" id="PTHR43537:SF24">
    <property type="entry name" value="GLUCONATE OPERON TRANSCRIPTIONAL REPRESSOR"/>
    <property type="match status" value="1"/>
</dbReference>
<comment type="caution">
    <text evidence="5">The sequence shown here is derived from an EMBL/GenBank/DDBJ whole genome shotgun (WGS) entry which is preliminary data.</text>
</comment>
<keyword evidence="2" id="KW-0238">DNA-binding</keyword>
<dbReference type="GO" id="GO:0003700">
    <property type="term" value="F:DNA-binding transcription factor activity"/>
    <property type="evidence" value="ECO:0007669"/>
    <property type="project" value="InterPro"/>
</dbReference>
<dbReference type="InterPro" id="IPR036390">
    <property type="entry name" value="WH_DNA-bd_sf"/>
</dbReference>
<evidence type="ECO:0000256" key="1">
    <source>
        <dbReference type="ARBA" id="ARBA00023015"/>
    </source>
</evidence>
<evidence type="ECO:0000313" key="6">
    <source>
        <dbReference type="Proteomes" id="UP000316500"/>
    </source>
</evidence>
<evidence type="ECO:0000313" key="5">
    <source>
        <dbReference type="EMBL" id="TVU64022.1"/>
    </source>
</evidence>
<sequence length="221" mass="24276">MADPQSRNTGAHLVYGELKRRILSLELKPGERIYEPAMATALKVSRTPLREAIRRLVSESLLEQQPTGGVLVPALDEKVISELYDVRAALESLMAREACANATAADLDELNGIVARNAAMVEFADEAMKYGVALHAAIARIAGNSWARRFHEQIASQVERYRYFTNNAPERRDEALANHRLLVEAIASKDSEKAAKIAFDHVIGARDETLRVISGTGLVIG</sequence>
<dbReference type="Pfam" id="PF00392">
    <property type="entry name" value="GntR"/>
    <property type="match status" value="1"/>
</dbReference>
<dbReference type="PROSITE" id="PS50949">
    <property type="entry name" value="HTH_GNTR"/>
    <property type="match status" value="1"/>
</dbReference>
<accession>A0A558H4H4</accession>
<dbReference type="SUPFAM" id="SSF48008">
    <property type="entry name" value="GntR ligand-binding domain-like"/>
    <property type="match status" value="1"/>
</dbReference>
<dbReference type="Pfam" id="PF07729">
    <property type="entry name" value="FCD"/>
    <property type="match status" value="1"/>
</dbReference>
<dbReference type="EMBL" id="VNFK01000005">
    <property type="protein sequence ID" value="TVU64022.1"/>
    <property type="molecule type" value="Genomic_DNA"/>
</dbReference>
<dbReference type="Proteomes" id="UP000316500">
    <property type="component" value="Unassembled WGS sequence"/>
</dbReference>
<dbReference type="Gene3D" id="1.10.10.10">
    <property type="entry name" value="Winged helix-like DNA-binding domain superfamily/Winged helix DNA-binding domain"/>
    <property type="match status" value="1"/>
</dbReference>
<dbReference type="InterPro" id="IPR008920">
    <property type="entry name" value="TF_FadR/GntR_C"/>
</dbReference>
<dbReference type="InterPro" id="IPR011711">
    <property type="entry name" value="GntR_C"/>
</dbReference>
<dbReference type="RefSeq" id="WP_144649299.1">
    <property type="nucleotide sequence ID" value="NZ_VNFK01000005.1"/>
</dbReference>
<dbReference type="OrthoDB" id="8680240at2"/>
<dbReference type="InterPro" id="IPR000524">
    <property type="entry name" value="Tscrpt_reg_HTH_GntR"/>
</dbReference>
<dbReference type="SUPFAM" id="SSF46785">
    <property type="entry name" value="Winged helix' DNA-binding domain"/>
    <property type="match status" value="1"/>
</dbReference>
<dbReference type="AlphaFoldDB" id="A0A558H4H4"/>
<proteinExistence type="predicted"/>
<gene>
    <name evidence="5" type="ORF">FQP90_08525</name>
</gene>
<dbReference type="Gene3D" id="1.20.120.530">
    <property type="entry name" value="GntR ligand-binding domain-like"/>
    <property type="match status" value="1"/>
</dbReference>
<evidence type="ECO:0000256" key="3">
    <source>
        <dbReference type="ARBA" id="ARBA00023163"/>
    </source>
</evidence>
<organism evidence="5 6">
    <name type="scientific">Paenarthrobacter nitroguajacolicus</name>
    <name type="common">Arthrobacter nitroguajacolicus</name>
    <dbReference type="NCBI Taxonomy" id="211146"/>
    <lineage>
        <taxon>Bacteria</taxon>
        <taxon>Bacillati</taxon>
        <taxon>Actinomycetota</taxon>
        <taxon>Actinomycetes</taxon>
        <taxon>Micrococcales</taxon>
        <taxon>Micrococcaceae</taxon>
        <taxon>Paenarthrobacter</taxon>
    </lineage>
</organism>